<evidence type="ECO:0000313" key="2">
    <source>
        <dbReference type="Proteomes" id="UP000193781"/>
    </source>
</evidence>
<sequence length="376" mass="41909">MVLSFGLGLDSTSLLIRWLTDTSSRDFALEDLVLVTAMTGHESAATVDAMNRLVLPRLRQHAIRYIQTARSQRRTSRAGDGIVIRDDSRTPQQLHAGGQYTLGDEMLSAATIPQRGGSRICSVHSKGDALDPVIARITKGRPYRHALGFEANEAARAAKDQLHDTELRRGWYPLIDWRWTRSHCRRYLLDVLGESVPKSCCGFCPFAMSTAAGRAQVVERYRREPQLGADAMFLEHLARSINPAQTLIEGSSVADLVTESGLSEVRDLFEAELHNRAWSIYEVRRVTRPGKDGRRDIVARSLRIVATGSRAAMTDQLASQPGRSVRGQDGIVRHVLRDRRRDGIDHLFVAAPAGAQAKQRTGFEQWWQEATADSLF</sequence>
<accession>A0A1X1YYP5</accession>
<keyword evidence="2" id="KW-1185">Reference proteome</keyword>
<comment type="caution">
    <text evidence="1">The sequence shown here is derived from an EMBL/GenBank/DDBJ whole genome shotgun (WGS) entry which is preliminary data.</text>
</comment>
<dbReference type="Proteomes" id="UP000193781">
    <property type="component" value="Unassembled WGS sequence"/>
</dbReference>
<organism evidence="1 2">
    <name type="scientific">Mycobacterium nebraskense</name>
    <dbReference type="NCBI Taxonomy" id="244292"/>
    <lineage>
        <taxon>Bacteria</taxon>
        <taxon>Bacillati</taxon>
        <taxon>Actinomycetota</taxon>
        <taxon>Actinomycetes</taxon>
        <taxon>Mycobacteriales</taxon>
        <taxon>Mycobacteriaceae</taxon>
        <taxon>Mycobacterium</taxon>
    </lineage>
</organism>
<protein>
    <recommendedName>
        <fullName evidence="3">Phosphoadenosine phosphosulfate reductase</fullName>
    </recommendedName>
</protein>
<dbReference type="RefSeq" id="WP_167385644.1">
    <property type="nucleotide sequence ID" value="NZ_JACKSS010000080.1"/>
</dbReference>
<reference evidence="1 2" key="1">
    <citation type="submission" date="2016-01" db="EMBL/GenBank/DDBJ databases">
        <title>The new phylogeny of the genus Mycobacterium.</title>
        <authorList>
            <person name="Tarcisio F."/>
            <person name="Conor M."/>
            <person name="Antonella G."/>
            <person name="Elisabetta G."/>
            <person name="Giulia F.S."/>
            <person name="Sara T."/>
            <person name="Anna F."/>
            <person name="Clotilde B."/>
            <person name="Roberto B."/>
            <person name="Veronica D.S."/>
            <person name="Fabio R."/>
            <person name="Monica P."/>
            <person name="Olivier J."/>
            <person name="Enrico T."/>
            <person name="Nicola S."/>
        </authorList>
    </citation>
    <scope>NUCLEOTIDE SEQUENCE [LARGE SCALE GENOMIC DNA]</scope>
    <source>
        <strain evidence="1 2">DSM 44803</strain>
    </source>
</reference>
<gene>
    <name evidence="1" type="ORF">AWC17_15475</name>
</gene>
<name>A0A1X1YYP5_9MYCO</name>
<evidence type="ECO:0000313" key="1">
    <source>
        <dbReference type="EMBL" id="ORW16183.1"/>
    </source>
</evidence>
<dbReference type="AlphaFoldDB" id="A0A1X1YYP5"/>
<proteinExistence type="predicted"/>
<evidence type="ECO:0008006" key="3">
    <source>
        <dbReference type="Google" id="ProtNLM"/>
    </source>
</evidence>
<dbReference type="EMBL" id="LQPH01000164">
    <property type="protein sequence ID" value="ORW16183.1"/>
    <property type="molecule type" value="Genomic_DNA"/>
</dbReference>